<organism evidence="1 2">
    <name type="scientific">Cordylochernes scorpioides</name>
    <dbReference type="NCBI Taxonomy" id="51811"/>
    <lineage>
        <taxon>Eukaryota</taxon>
        <taxon>Metazoa</taxon>
        <taxon>Ecdysozoa</taxon>
        <taxon>Arthropoda</taxon>
        <taxon>Chelicerata</taxon>
        <taxon>Arachnida</taxon>
        <taxon>Pseudoscorpiones</taxon>
        <taxon>Cheliferoidea</taxon>
        <taxon>Chernetidae</taxon>
        <taxon>Cordylochernes</taxon>
    </lineage>
</organism>
<dbReference type="EMBL" id="CP092874">
    <property type="protein sequence ID" value="UYV74918.1"/>
    <property type="molecule type" value="Genomic_DNA"/>
</dbReference>
<evidence type="ECO:0000313" key="1">
    <source>
        <dbReference type="EMBL" id="UYV74918.1"/>
    </source>
</evidence>
<sequence length="86" mass="10149">MFVRQTFTRLLRNALCWRLSDWLTNRDRSGKIYSGIYRDEKLMPEEKKDKKEVSNNEATWWTPSKLLSQEVGLLLTADAGVLLRIF</sequence>
<protein>
    <submittedName>
        <fullName evidence="1">Uncharacterized protein</fullName>
    </submittedName>
</protein>
<keyword evidence="2" id="KW-1185">Reference proteome</keyword>
<proteinExistence type="predicted"/>
<evidence type="ECO:0000313" key="2">
    <source>
        <dbReference type="Proteomes" id="UP001235939"/>
    </source>
</evidence>
<reference evidence="1 2" key="1">
    <citation type="submission" date="2022-01" db="EMBL/GenBank/DDBJ databases">
        <title>A chromosomal length assembly of Cordylochernes scorpioides.</title>
        <authorList>
            <person name="Zeh D."/>
            <person name="Zeh J."/>
        </authorList>
    </citation>
    <scope>NUCLEOTIDE SEQUENCE [LARGE SCALE GENOMIC DNA]</scope>
    <source>
        <strain evidence="1">IN4F17</strain>
        <tissue evidence="1">Whole Body</tissue>
    </source>
</reference>
<gene>
    <name evidence="1" type="ORF">LAZ67_12001799</name>
</gene>
<accession>A0ABY6L1S8</accession>
<dbReference type="Proteomes" id="UP001235939">
    <property type="component" value="Chromosome 12"/>
</dbReference>
<name>A0ABY6L1S8_9ARAC</name>